<feature type="domain" description="N-acetyltransferase" evidence="3">
    <location>
        <begin position="2"/>
        <end position="172"/>
    </location>
</feature>
<dbReference type="Gene3D" id="3.40.630.30">
    <property type="match status" value="1"/>
</dbReference>
<dbReference type="PROSITE" id="PS51186">
    <property type="entry name" value="GNAT"/>
    <property type="match status" value="1"/>
</dbReference>
<evidence type="ECO:0000313" key="4">
    <source>
        <dbReference type="EMBL" id="TKA32440.1"/>
    </source>
</evidence>
<organism evidence="4 5">
    <name type="scientific">Salinomyces thailandicus</name>
    <dbReference type="NCBI Taxonomy" id="706561"/>
    <lineage>
        <taxon>Eukaryota</taxon>
        <taxon>Fungi</taxon>
        <taxon>Dikarya</taxon>
        <taxon>Ascomycota</taxon>
        <taxon>Pezizomycotina</taxon>
        <taxon>Dothideomycetes</taxon>
        <taxon>Dothideomycetidae</taxon>
        <taxon>Mycosphaerellales</taxon>
        <taxon>Teratosphaeriaceae</taxon>
        <taxon>Salinomyces</taxon>
    </lineage>
</organism>
<evidence type="ECO:0000259" key="3">
    <source>
        <dbReference type="PROSITE" id="PS51186"/>
    </source>
</evidence>
<dbReference type="Proteomes" id="UP000308549">
    <property type="component" value="Unassembled WGS sequence"/>
</dbReference>
<keyword evidence="5" id="KW-1185">Reference proteome</keyword>
<dbReference type="InterPro" id="IPR000182">
    <property type="entry name" value="GNAT_dom"/>
</dbReference>
<name>A0A4U0UAM2_9PEZI</name>
<sequence>MANIRPMTPVDLLRFNPCNLDHLTETYNIGFYLDYFTRWPQLCKVVEGESGQIEAYILGKVESSPYPAPVEPYDPGLKIYQKKWPNYLPWHAHITCLTVAPAVRRLGYATKLSEALEVVGDEQNCWFVDLFVRVENEAAIKLYKRMGYSVFRRITDYYNDGSDAFDMRKPLKRDKNRKTVRPNGENIKVDPSEVW</sequence>
<dbReference type="GO" id="GO:0031416">
    <property type="term" value="C:NatB complex"/>
    <property type="evidence" value="ECO:0007669"/>
    <property type="project" value="TreeGrafter"/>
</dbReference>
<dbReference type="GO" id="GO:0004596">
    <property type="term" value="F:protein-N-terminal amino-acid acetyltransferase activity"/>
    <property type="evidence" value="ECO:0007669"/>
    <property type="project" value="TreeGrafter"/>
</dbReference>
<dbReference type="SUPFAM" id="SSF55729">
    <property type="entry name" value="Acyl-CoA N-acyltransferases (Nat)"/>
    <property type="match status" value="1"/>
</dbReference>
<comment type="caution">
    <text evidence="4">The sequence shown here is derived from an EMBL/GenBank/DDBJ whole genome shotgun (WGS) entry which is preliminary data.</text>
</comment>
<keyword evidence="2" id="KW-0012">Acyltransferase</keyword>
<reference evidence="4 5" key="1">
    <citation type="submission" date="2017-03" db="EMBL/GenBank/DDBJ databases">
        <title>Genomes of endolithic fungi from Antarctica.</title>
        <authorList>
            <person name="Coleine C."/>
            <person name="Masonjones S."/>
            <person name="Stajich J.E."/>
        </authorList>
    </citation>
    <scope>NUCLEOTIDE SEQUENCE [LARGE SCALE GENOMIC DNA]</scope>
    <source>
        <strain evidence="4 5">CCFEE 6315</strain>
    </source>
</reference>
<dbReference type="EMBL" id="NAJL01000005">
    <property type="protein sequence ID" value="TKA32440.1"/>
    <property type="molecule type" value="Genomic_DNA"/>
</dbReference>
<dbReference type="PANTHER" id="PTHR45910">
    <property type="entry name" value="N-ALPHA-ACETYLTRANSFERASE 20"/>
    <property type="match status" value="1"/>
</dbReference>
<dbReference type="Pfam" id="PF00583">
    <property type="entry name" value="Acetyltransf_1"/>
    <property type="match status" value="1"/>
</dbReference>
<dbReference type="InterPro" id="IPR016181">
    <property type="entry name" value="Acyl_CoA_acyltransferase"/>
</dbReference>
<evidence type="ECO:0000256" key="1">
    <source>
        <dbReference type="ARBA" id="ARBA00022679"/>
    </source>
</evidence>
<evidence type="ECO:0000256" key="2">
    <source>
        <dbReference type="ARBA" id="ARBA00023315"/>
    </source>
</evidence>
<dbReference type="AlphaFoldDB" id="A0A4U0UAM2"/>
<accession>A0A4U0UAM2</accession>
<protein>
    <recommendedName>
        <fullName evidence="3">N-acetyltransferase domain-containing protein</fullName>
    </recommendedName>
</protein>
<proteinExistence type="predicted"/>
<dbReference type="OrthoDB" id="10264728at2759"/>
<gene>
    <name evidence="4" type="ORF">B0A50_01548</name>
</gene>
<dbReference type="InterPro" id="IPR051646">
    <property type="entry name" value="NatB_acetyltransferase_subunit"/>
</dbReference>
<dbReference type="CDD" id="cd04301">
    <property type="entry name" value="NAT_SF"/>
    <property type="match status" value="1"/>
</dbReference>
<evidence type="ECO:0000313" key="5">
    <source>
        <dbReference type="Proteomes" id="UP000308549"/>
    </source>
</evidence>
<keyword evidence="1" id="KW-0808">Transferase</keyword>
<dbReference type="PANTHER" id="PTHR45910:SF1">
    <property type="entry name" value="N-ALPHA-ACETYLTRANSFERASE 20"/>
    <property type="match status" value="1"/>
</dbReference>